<gene>
    <name evidence="5" type="ORF">H6H00_15370</name>
</gene>
<name>A0A7G7MQQ5_9PSEU</name>
<dbReference type="EMBL" id="CP060131">
    <property type="protein sequence ID" value="QNG55116.1"/>
    <property type="molecule type" value="Genomic_DNA"/>
</dbReference>
<feature type="chain" id="PRO_5028991909" evidence="3">
    <location>
        <begin position="29"/>
        <end position="232"/>
    </location>
</feature>
<evidence type="ECO:0000256" key="2">
    <source>
        <dbReference type="SAM" id="Phobius"/>
    </source>
</evidence>
<evidence type="ECO:0000313" key="5">
    <source>
        <dbReference type="EMBL" id="QNG55116.1"/>
    </source>
</evidence>
<dbReference type="KEGG" id="ppel:H6H00_15370"/>
<dbReference type="Proteomes" id="UP000515728">
    <property type="component" value="Chromosome"/>
</dbReference>
<keyword evidence="2" id="KW-0472">Membrane</keyword>
<dbReference type="SMART" id="SM00754">
    <property type="entry name" value="CHRD"/>
    <property type="match status" value="1"/>
</dbReference>
<keyword evidence="2" id="KW-1133">Transmembrane helix</keyword>
<sequence length="232" mass="23474">MRPTVRRIAVLSAITTASVALSAGVASAQDTEVPEPSTFTSMFTAMATPDMVINNDGVATPGEEGATGTFNYRINSDDEIICYDITLNGVTPPYMSPARTATHIHEAEAGAAGPPRIAFPNPEDDGSGTLRSEGCLQGPFTTGVAPEGTDTGEGFTLDQIEADPSAFFTDTHTANFTAGAVRGQLTSVPMGGVATGAGGAAGDDWAPVALGAAALVGVAGVGTVVARRRAQD</sequence>
<proteinExistence type="predicted"/>
<evidence type="ECO:0000256" key="1">
    <source>
        <dbReference type="SAM" id="MobiDB-lite"/>
    </source>
</evidence>
<protein>
    <submittedName>
        <fullName evidence="5">CHRD domain-containing protein</fullName>
    </submittedName>
</protein>
<reference evidence="5 6" key="1">
    <citation type="submission" date="2020-08" db="EMBL/GenBank/DDBJ databases">
        <authorList>
            <person name="Mo P."/>
        </authorList>
    </citation>
    <scope>NUCLEOTIDE SEQUENCE [LARGE SCALE GENOMIC DNA]</scope>
    <source>
        <strain evidence="5 6">CGMCC 4.1532</strain>
    </source>
</reference>
<dbReference type="RefSeq" id="WP_185721914.1">
    <property type="nucleotide sequence ID" value="NZ_BAAAWI010000001.1"/>
</dbReference>
<dbReference type="AlphaFoldDB" id="A0A7G7MQQ5"/>
<evidence type="ECO:0000256" key="3">
    <source>
        <dbReference type="SAM" id="SignalP"/>
    </source>
</evidence>
<dbReference type="Pfam" id="PF07452">
    <property type="entry name" value="CHRD"/>
    <property type="match status" value="1"/>
</dbReference>
<evidence type="ECO:0000313" key="6">
    <source>
        <dbReference type="Proteomes" id="UP000515728"/>
    </source>
</evidence>
<evidence type="ECO:0000259" key="4">
    <source>
        <dbReference type="SMART" id="SM00754"/>
    </source>
</evidence>
<feature type="transmembrane region" description="Helical" evidence="2">
    <location>
        <begin position="205"/>
        <end position="226"/>
    </location>
</feature>
<organism evidence="5 6">
    <name type="scientific">Pseudonocardia petroleophila</name>
    <dbReference type="NCBI Taxonomy" id="37331"/>
    <lineage>
        <taxon>Bacteria</taxon>
        <taxon>Bacillati</taxon>
        <taxon>Actinomycetota</taxon>
        <taxon>Actinomycetes</taxon>
        <taxon>Pseudonocardiales</taxon>
        <taxon>Pseudonocardiaceae</taxon>
        <taxon>Pseudonocardia</taxon>
    </lineage>
</organism>
<feature type="signal peptide" evidence="3">
    <location>
        <begin position="1"/>
        <end position="28"/>
    </location>
</feature>
<feature type="domain" description="CHRD" evidence="4">
    <location>
        <begin position="41"/>
        <end position="187"/>
    </location>
</feature>
<keyword evidence="3" id="KW-0732">Signal</keyword>
<keyword evidence="2" id="KW-0812">Transmembrane</keyword>
<keyword evidence="6" id="KW-1185">Reference proteome</keyword>
<dbReference type="InterPro" id="IPR010895">
    <property type="entry name" value="CHRD"/>
</dbReference>
<feature type="region of interest" description="Disordered" evidence="1">
    <location>
        <begin position="112"/>
        <end position="156"/>
    </location>
</feature>
<accession>A0A7G7MQQ5</accession>